<dbReference type="GO" id="GO:0046872">
    <property type="term" value="F:metal ion binding"/>
    <property type="evidence" value="ECO:0007669"/>
    <property type="project" value="UniProtKB-KW"/>
</dbReference>
<dbReference type="InterPro" id="IPR000489">
    <property type="entry name" value="Pterin-binding_dom"/>
</dbReference>
<dbReference type="Gene3D" id="3.20.20.20">
    <property type="entry name" value="Dihydropteroate synthase-like"/>
    <property type="match status" value="1"/>
</dbReference>
<organism evidence="8 9">
    <name type="scientific">Halonatronomonas betaini</name>
    <dbReference type="NCBI Taxonomy" id="2778430"/>
    <lineage>
        <taxon>Bacteria</taxon>
        <taxon>Bacillati</taxon>
        <taxon>Bacillota</taxon>
        <taxon>Clostridia</taxon>
        <taxon>Halanaerobiales</taxon>
        <taxon>Halarsenatibacteraceae</taxon>
        <taxon>Halonatronomonas</taxon>
    </lineage>
</organism>
<keyword evidence="9" id="KW-1185">Reference proteome</keyword>
<accession>A0A931ASF4</accession>
<keyword evidence="5" id="KW-0479">Metal-binding</keyword>
<sequence length="264" mass="29403">MIIIGELINSTRDIIKEKIEERDKEYIQDIALKQQKAGAEFIDVNAGAFVHDEIEHLLWLVEITQEVLDKPLSLDSPNEKALEKAAEKHEGIPLINSITLEDDRYGKVLPIVKEYNANVIALCMSDEGMPESADDRIEVADKLINKLINDGVPADNIFVDPIITPISVDCSRGPEILNAIEKIKSWGTGVHITCGLSNISYGLPQRHLLNQAFMVMAIGRGMDSAIIDPLDDYMIKLIRASEVLMNEDQHAMNYLKASRAGELD</sequence>
<dbReference type="GO" id="GO:0032259">
    <property type="term" value="P:methylation"/>
    <property type="evidence" value="ECO:0007669"/>
    <property type="project" value="UniProtKB-KW"/>
</dbReference>
<dbReference type="EMBL" id="JADPIE010000010">
    <property type="protein sequence ID" value="MBF8438168.1"/>
    <property type="molecule type" value="Genomic_DNA"/>
</dbReference>
<reference evidence="8" key="1">
    <citation type="submission" date="2020-11" db="EMBL/GenBank/DDBJ databases">
        <title>Halonatronomonas betainensis gen. nov., sp. nov. a novel haloalkaliphilic representative of the family Halanaerobiacae capable of betaine degradation.</title>
        <authorList>
            <person name="Boltyanskaya Y."/>
            <person name="Kevbrin V."/>
            <person name="Detkova E."/>
            <person name="Grouzdev D.S."/>
            <person name="Koziaeva V."/>
            <person name="Zhilina T."/>
        </authorList>
    </citation>
    <scope>NUCLEOTIDE SEQUENCE</scope>
    <source>
        <strain evidence="8">Z-7014</strain>
    </source>
</reference>
<dbReference type="NCBIfam" id="NF005719">
    <property type="entry name" value="PRK07535.1"/>
    <property type="match status" value="1"/>
</dbReference>
<dbReference type="PANTHER" id="PTHR45833">
    <property type="entry name" value="METHIONINE SYNTHASE"/>
    <property type="match status" value="1"/>
</dbReference>
<dbReference type="InterPro" id="IPR050554">
    <property type="entry name" value="Met_Synthase/Corrinoid"/>
</dbReference>
<dbReference type="Proteomes" id="UP000621436">
    <property type="component" value="Unassembled WGS sequence"/>
</dbReference>
<dbReference type="GO" id="GO:0005829">
    <property type="term" value="C:cytosol"/>
    <property type="evidence" value="ECO:0007669"/>
    <property type="project" value="TreeGrafter"/>
</dbReference>
<proteinExistence type="inferred from homology"/>
<dbReference type="RefSeq" id="WP_270455269.1">
    <property type="nucleotide sequence ID" value="NZ_JADPIE010000010.1"/>
</dbReference>
<evidence type="ECO:0000313" key="8">
    <source>
        <dbReference type="EMBL" id="MBF8438168.1"/>
    </source>
</evidence>
<comment type="similarity">
    <text evidence="1">Belongs to the vitamin-B12 dependent methionine synthase family.</text>
</comment>
<keyword evidence="4" id="KW-0808">Transferase</keyword>
<keyword evidence="3" id="KW-0846">Cobalamin</keyword>
<evidence type="ECO:0000256" key="5">
    <source>
        <dbReference type="ARBA" id="ARBA00022723"/>
    </source>
</evidence>
<dbReference type="InterPro" id="IPR011005">
    <property type="entry name" value="Dihydropteroate_synth-like_sf"/>
</dbReference>
<evidence type="ECO:0000256" key="3">
    <source>
        <dbReference type="ARBA" id="ARBA00022628"/>
    </source>
</evidence>
<comment type="caution">
    <text evidence="8">The sequence shown here is derived from an EMBL/GenBank/DDBJ whole genome shotgun (WGS) entry which is preliminary data.</text>
</comment>
<dbReference type="GO" id="GO:0008705">
    <property type="term" value="F:methionine synthase activity"/>
    <property type="evidence" value="ECO:0007669"/>
    <property type="project" value="TreeGrafter"/>
</dbReference>
<evidence type="ECO:0000313" key="9">
    <source>
        <dbReference type="Proteomes" id="UP000621436"/>
    </source>
</evidence>
<feature type="domain" description="Pterin-binding" evidence="7">
    <location>
        <begin position="1"/>
        <end position="264"/>
    </location>
</feature>
<dbReference type="GO" id="GO:0046653">
    <property type="term" value="P:tetrahydrofolate metabolic process"/>
    <property type="evidence" value="ECO:0007669"/>
    <property type="project" value="TreeGrafter"/>
</dbReference>
<name>A0A931ASF4_9FIRM</name>
<dbReference type="Pfam" id="PF00809">
    <property type="entry name" value="Pterin_bind"/>
    <property type="match status" value="1"/>
</dbReference>
<dbReference type="PANTHER" id="PTHR45833:SF1">
    <property type="entry name" value="METHIONINE SYNTHASE"/>
    <property type="match status" value="1"/>
</dbReference>
<keyword evidence="6" id="KW-0170">Cobalt</keyword>
<evidence type="ECO:0000256" key="2">
    <source>
        <dbReference type="ARBA" id="ARBA00022603"/>
    </source>
</evidence>
<keyword evidence="2 8" id="KW-0489">Methyltransferase</keyword>
<dbReference type="GO" id="GO:0031419">
    <property type="term" value="F:cobalamin binding"/>
    <property type="evidence" value="ECO:0007669"/>
    <property type="project" value="UniProtKB-KW"/>
</dbReference>
<protein>
    <submittedName>
        <fullName evidence="8">Methyltetrahydrofolate cobalamin methyltransferase</fullName>
    </submittedName>
</protein>
<dbReference type="SUPFAM" id="SSF51717">
    <property type="entry name" value="Dihydropteroate synthetase-like"/>
    <property type="match status" value="1"/>
</dbReference>
<dbReference type="PROSITE" id="PS50972">
    <property type="entry name" value="PTERIN_BINDING"/>
    <property type="match status" value="1"/>
</dbReference>
<evidence type="ECO:0000259" key="7">
    <source>
        <dbReference type="PROSITE" id="PS50972"/>
    </source>
</evidence>
<dbReference type="GO" id="GO:0050667">
    <property type="term" value="P:homocysteine metabolic process"/>
    <property type="evidence" value="ECO:0007669"/>
    <property type="project" value="TreeGrafter"/>
</dbReference>
<evidence type="ECO:0000256" key="4">
    <source>
        <dbReference type="ARBA" id="ARBA00022679"/>
    </source>
</evidence>
<evidence type="ECO:0000256" key="1">
    <source>
        <dbReference type="ARBA" id="ARBA00010398"/>
    </source>
</evidence>
<dbReference type="AlphaFoldDB" id="A0A931ASF4"/>
<gene>
    <name evidence="8" type="ORF">I0Q91_13830</name>
</gene>
<evidence type="ECO:0000256" key="6">
    <source>
        <dbReference type="ARBA" id="ARBA00023285"/>
    </source>
</evidence>